<gene>
    <name evidence="3" type="ORF">VTK73DRAFT_3254</name>
</gene>
<sequence length="463" mass="48710">MRPVVESRDAVSDVKGKITDVKTAFSSWDNCMQASFCKWPAIALMVIAGLIILSVVWCIARCLCCGLSCCCECCYCLKCCGDCCGCCDPPRKRHKYLDDPFVPPHHHDAYKAPEPMHTGVPFQRTAEPPQYAEFDVSRKGAGHEDSLPVMPSWENANSRKVLVEEEAVELSHLNGPEANPAGSVHGQNIPLMTGAGATPGPASPIGSPANRSPYGPPRRGPDMPGGYMGQAGASNDPYELEGQGYSNSGGNHGPSMPSPAVGVDHTDQGYGMAAGALPTGRHSPRDYNQAGFGAEQGYRGTTSTTPAYDSRPRQDPYGDYSHQPPQGFGMGAGRRSPAVRGMTLPTQDGSFGLSDRMRQSPAPMGDYGAGYGGRPYGMAPAGARHPSPDPARALGRSTQRPANASSMQGQGLPPSPTNLQNTAGFDFSSGFSRPAPGPAPTSPTPPPPTGAPAAYPGYRAYQP</sequence>
<evidence type="ECO:0000256" key="1">
    <source>
        <dbReference type="SAM" id="MobiDB-lite"/>
    </source>
</evidence>
<keyword evidence="2" id="KW-1133">Transmembrane helix</keyword>
<feature type="compositionally biased region" description="Low complexity" evidence="1">
    <location>
        <begin position="451"/>
        <end position="463"/>
    </location>
</feature>
<dbReference type="EMBL" id="JAZHXJ010000002">
    <property type="protein sequence ID" value="KAL1884270.1"/>
    <property type="molecule type" value="Genomic_DNA"/>
</dbReference>
<name>A0ABR3Y8M2_9PEZI</name>
<evidence type="ECO:0000256" key="2">
    <source>
        <dbReference type="SAM" id="Phobius"/>
    </source>
</evidence>
<evidence type="ECO:0000313" key="4">
    <source>
        <dbReference type="Proteomes" id="UP001586593"/>
    </source>
</evidence>
<dbReference type="InterPro" id="IPR037504">
    <property type="entry name" value="PSI_induc_2"/>
</dbReference>
<keyword evidence="2" id="KW-0812">Transmembrane</keyword>
<feature type="region of interest" description="Disordered" evidence="1">
    <location>
        <begin position="175"/>
        <end position="261"/>
    </location>
</feature>
<dbReference type="PANTHER" id="PTHR40018:SF1">
    <property type="entry name" value="[PSI+] INDUCTION PROTEIN 2"/>
    <property type="match status" value="1"/>
</dbReference>
<keyword evidence="2" id="KW-0472">Membrane</keyword>
<dbReference type="PANTHER" id="PTHR40018">
    <property type="entry name" value="[PSI+] INDUCTION PROTEIN 2"/>
    <property type="match status" value="1"/>
</dbReference>
<feature type="region of interest" description="Disordered" evidence="1">
    <location>
        <begin position="291"/>
        <end position="463"/>
    </location>
</feature>
<evidence type="ECO:0000313" key="3">
    <source>
        <dbReference type="EMBL" id="KAL1884270.1"/>
    </source>
</evidence>
<organism evidence="3 4">
    <name type="scientific">Phialemonium thermophilum</name>
    <dbReference type="NCBI Taxonomy" id="223376"/>
    <lineage>
        <taxon>Eukaryota</taxon>
        <taxon>Fungi</taxon>
        <taxon>Dikarya</taxon>
        <taxon>Ascomycota</taxon>
        <taxon>Pezizomycotina</taxon>
        <taxon>Sordariomycetes</taxon>
        <taxon>Sordariomycetidae</taxon>
        <taxon>Cephalothecales</taxon>
        <taxon>Cephalothecaceae</taxon>
        <taxon>Phialemonium</taxon>
    </lineage>
</organism>
<feature type="compositionally biased region" description="Pro residues" evidence="1">
    <location>
        <begin position="435"/>
        <end position="450"/>
    </location>
</feature>
<dbReference type="Proteomes" id="UP001586593">
    <property type="component" value="Unassembled WGS sequence"/>
</dbReference>
<feature type="transmembrane region" description="Helical" evidence="2">
    <location>
        <begin position="41"/>
        <end position="60"/>
    </location>
</feature>
<feature type="compositionally biased region" description="Polar residues" evidence="1">
    <location>
        <begin position="396"/>
        <end position="409"/>
    </location>
</feature>
<evidence type="ECO:0008006" key="5">
    <source>
        <dbReference type="Google" id="ProtNLM"/>
    </source>
</evidence>
<reference evidence="3 4" key="1">
    <citation type="journal article" date="2024" name="Commun. Biol.">
        <title>Comparative genomic analysis of thermophilic fungi reveals convergent evolutionary adaptations and gene losses.</title>
        <authorList>
            <person name="Steindorff A.S."/>
            <person name="Aguilar-Pontes M.V."/>
            <person name="Robinson A.J."/>
            <person name="Andreopoulos B."/>
            <person name="LaButti K."/>
            <person name="Kuo A."/>
            <person name="Mondo S."/>
            <person name="Riley R."/>
            <person name="Otillar R."/>
            <person name="Haridas S."/>
            <person name="Lipzen A."/>
            <person name="Grimwood J."/>
            <person name="Schmutz J."/>
            <person name="Clum A."/>
            <person name="Reid I.D."/>
            <person name="Moisan M.C."/>
            <person name="Butler G."/>
            <person name="Nguyen T.T.M."/>
            <person name="Dewar K."/>
            <person name="Conant G."/>
            <person name="Drula E."/>
            <person name="Henrissat B."/>
            <person name="Hansel C."/>
            <person name="Singer S."/>
            <person name="Hutchinson M.I."/>
            <person name="de Vries R.P."/>
            <person name="Natvig D.O."/>
            <person name="Powell A.J."/>
            <person name="Tsang A."/>
            <person name="Grigoriev I.V."/>
        </authorList>
    </citation>
    <scope>NUCLEOTIDE SEQUENCE [LARGE SCALE GENOMIC DNA]</scope>
    <source>
        <strain evidence="3 4">ATCC 24622</strain>
    </source>
</reference>
<protein>
    <recommendedName>
        <fullName evidence="5">Fibroin-3 related protein</fullName>
    </recommendedName>
</protein>
<accession>A0ABR3Y8M2</accession>
<comment type="caution">
    <text evidence="3">The sequence shown here is derived from an EMBL/GenBank/DDBJ whole genome shotgun (WGS) entry which is preliminary data.</text>
</comment>
<proteinExistence type="predicted"/>
<keyword evidence="4" id="KW-1185">Reference proteome</keyword>